<accession>A0AAV9S320</accession>
<proteinExistence type="predicted"/>
<protein>
    <submittedName>
        <fullName evidence="1">Uncharacterized protein</fullName>
    </submittedName>
</protein>
<dbReference type="AlphaFoldDB" id="A0AAV9S320"/>
<reference evidence="1 2" key="1">
    <citation type="submission" date="2021-06" db="EMBL/GenBank/DDBJ databases">
        <authorList>
            <person name="Palmer J.M."/>
        </authorList>
    </citation>
    <scope>NUCLEOTIDE SEQUENCE [LARGE SCALE GENOMIC DNA]</scope>
    <source>
        <strain evidence="1 2">MEX-2019</strain>
        <tissue evidence="1">Muscle</tissue>
    </source>
</reference>
<keyword evidence="2" id="KW-1185">Reference proteome</keyword>
<gene>
    <name evidence="1" type="ORF">CRENBAI_001034</name>
</gene>
<name>A0AAV9S320_9TELE</name>
<organism evidence="1 2">
    <name type="scientific">Crenichthys baileyi</name>
    <name type="common">White River springfish</name>
    <dbReference type="NCBI Taxonomy" id="28760"/>
    <lineage>
        <taxon>Eukaryota</taxon>
        <taxon>Metazoa</taxon>
        <taxon>Chordata</taxon>
        <taxon>Craniata</taxon>
        <taxon>Vertebrata</taxon>
        <taxon>Euteleostomi</taxon>
        <taxon>Actinopterygii</taxon>
        <taxon>Neopterygii</taxon>
        <taxon>Teleostei</taxon>
        <taxon>Neoteleostei</taxon>
        <taxon>Acanthomorphata</taxon>
        <taxon>Ovalentaria</taxon>
        <taxon>Atherinomorphae</taxon>
        <taxon>Cyprinodontiformes</taxon>
        <taxon>Goodeidae</taxon>
        <taxon>Crenichthys</taxon>
    </lineage>
</organism>
<evidence type="ECO:0000313" key="2">
    <source>
        <dbReference type="Proteomes" id="UP001311232"/>
    </source>
</evidence>
<dbReference type="Proteomes" id="UP001311232">
    <property type="component" value="Unassembled WGS sequence"/>
</dbReference>
<feature type="non-terminal residue" evidence="1">
    <location>
        <position position="64"/>
    </location>
</feature>
<dbReference type="EMBL" id="JAHHUM010000963">
    <property type="protein sequence ID" value="KAK5615444.1"/>
    <property type="molecule type" value="Genomic_DNA"/>
</dbReference>
<comment type="caution">
    <text evidence="1">The sequence shown here is derived from an EMBL/GenBank/DDBJ whole genome shotgun (WGS) entry which is preliminary data.</text>
</comment>
<evidence type="ECO:0000313" key="1">
    <source>
        <dbReference type="EMBL" id="KAK5615444.1"/>
    </source>
</evidence>
<sequence length="64" mass="7226">MRWVRMMTTNTVLQAPQKASHPRRYPMQRPLEGLMFLQLCVEGGGGLGLCAPQTRIENRPSSVE</sequence>